<dbReference type="InterPro" id="IPR052537">
    <property type="entry name" value="Extradiol_RC_dioxygenase"/>
</dbReference>
<name>A0ABU3BPG8_9BACT</name>
<dbReference type="SUPFAM" id="SSF54593">
    <property type="entry name" value="Glyoxalase/Bleomycin resistance protein/Dihydroxybiphenyl dioxygenase"/>
    <property type="match status" value="1"/>
</dbReference>
<sequence>MSSPVTGLHHVTAITGAAQANVDFYAGRLGLRLVKKTVNFDDPGTYHLYYADGDVRPGSVLTFFPWAGAAPGRPGPGETTATAYAVAPGAIDAWQSVFAEAGEDVGERFERFGESGLRLRAPDGLTLEMIETDGADGQWADGPVPVDQALGAFHSVTLCSRAPEATARVLTEAYGYREQGQEDGRIRFVNDTADYARYVDLSCEAVEGAGRNGSGTVHHIAFRVPDDEAELEVREVLLGMGLQPTPQIDRQYFHSVYTREPGGILFEVATDPPGFATDETEAELGRSLQLPPQYEPKRAAIEARLAPLSLPY</sequence>
<keyword evidence="2" id="KW-0560">Oxidoreductase</keyword>
<evidence type="ECO:0000259" key="1">
    <source>
        <dbReference type="PROSITE" id="PS51819"/>
    </source>
</evidence>
<gene>
    <name evidence="2" type="ORF">RM540_05310</name>
</gene>
<dbReference type="CDD" id="cd08347">
    <property type="entry name" value="PcpA_C_like"/>
    <property type="match status" value="1"/>
</dbReference>
<protein>
    <submittedName>
        <fullName evidence="2">Ring-cleaving dioxygenase</fullName>
    </submittedName>
</protein>
<feature type="domain" description="VOC" evidence="1">
    <location>
        <begin position="152"/>
        <end position="271"/>
    </location>
</feature>
<dbReference type="PROSITE" id="PS51819">
    <property type="entry name" value="VOC"/>
    <property type="match status" value="2"/>
</dbReference>
<dbReference type="InterPro" id="IPR037523">
    <property type="entry name" value="VOC_core"/>
</dbReference>
<dbReference type="Gene3D" id="3.10.180.10">
    <property type="entry name" value="2,3-Dihydroxybiphenyl 1,2-Dioxygenase, domain 1"/>
    <property type="match status" value="2"/>
</dbReference>
<dbReference type="InterPro" id="IPR029068">
    <property type="entry name" value="Glyas_Bleomycin-R_OHBP_Dase"/>
</dbReference>
<feature type="domain" description="VOC" evidence="1">
    <location>
        <begin position="7"/>
        <end position="132"/>
    </location>
</feature>
<dbReference type="PANTHER" id="PTHR36110:SF2">
    <property type="entry name" value="RING-CLEAVING DIOXYGENASE MHQE-RELATED"/>
    <property type="match status" value="1"/>
</dbReference>
<evidence type="ECO:0000313" key="3">
    <source>
        <dbReference type="Proteomes" id="UP001267426"/>
    </source>
</evidence>
<evidence type="ECO:0000313" key="2">
    <source>
        <dbReference type="EMBL" id="MDT0631163.1"/>
    </source>
</evidence>
<reference evidence="2 3" key="1">
    <citation type="submission" date="2023-09" db="EMBL/GenBank/DDBJ databases">
        <authorList>
            <person name="Rey-Velasco X."/>
        </authorList>
    </citation>
    <scope>NUCLEOTIDE SEQUENCE [LARGE SCALE GENOMIC DNA]</scope>
    <source>
        <strain evidence="2 3">F394</strain>
    </source>
</reference>
<keyword evidence="3" id="KW-1185">Reference proteome</keyword>
<accession>A0ABU3BPG8</accession>
<dbReference type="PANTHER" id="PTHR36110">
    <property type="entry name" value="RING-CLEAVING DIOXYGENASE MHQE-RELATED"/>
    <property type="match status" value="1"/>
</dbReference>
<dbReference type="EMBL" id="JAVRHT010000009">
    <property type="protein sequence ID" value="MDT0631163.1"/>
    <property type="molecule type" value="Genomic_DNA"/>
</dbReference>
<proteinExistence type="predicted"/>
<dbReference type="Pfam" id="PF00903">
    <property type="entry name" value="Glyoxalase"/>
    <property type="match status" value="1"/>
</dbReference>
<comment type="caution">
    <text evidence="2">The sequence shown here is derived from an EMBL/GenBank/DDBJ whole genome shotgun (WGS) entry which is preliminary data.</text>
</comment>
<organism evidence="2 3">
    <name type="scientific">Rubrivirga litoralis</name>
    <dbReference type="NCBI Taxonomy" id="3075598"/>
    <lineage>
        <taxon>Bacteria</taxon>
        <taxon>Pseudomonadati</taxon>
        <taxon>Rhodothermota</taxon>
        <taxon>Rhodothermia</taxon>
        <taxon>Rhodothermales</taxon>
        <taxon>Rubricoccaceae</taxon>
        <taxon>Rubrivirga</taxon>
    </lineage>
</organism>
<dbReference type="Proteomes" id="UP001267426">
    <property type="component" value="Unassembled WGS sequence"/>
</dbReference>
<dbReference type="InterPro" id="IPR004360">
    <property type="entry name" value="Glyas_Fos-R_dOase_dom"/>
</dbReference>
<keyword evidence="2" id="KW-0223">Dioxygenase</keyword>
<dbReference type="RefSeq" id="WP_311662505.1">
    <property type="nucleotide sequence ID" value="NZ_JAVRHT010000009.1"/>
</dbReference>
<dbReference type="GO" id="GO:0051213">
    <property type="term" value="F:dioxygenase activity"/>
    <property type="evidence" value="ECO:0007669"/>
    <property type="project" value="UniProtKB-KW"/>
</dbReference>